<comment type="similarity">
    <text evidence="3">Belongs to the RBT5 family.</text>
</comment>
<dbReference type="GO" id="GO:0005576">
    <property type="term" value="C:extracellular region"/>
    <property type="evidence" value="ECO:0007669"/>
    <property type="project" value="UniProtKB-SubCell"/>
</dbReference>
<keyword evidence="7 9" id="KW-1015">Disulfide bond</keyword>
<accession>A0A8E2JL14</accession>
<keyword evidence="6 10" id="KW-0732">Signal</keyword>
<evidence type="ECO:0000256" key="1">
    <source>
        <dbReference type="ARBA" id="ARBA00004589"/>
    </source>
</evidence>
<keyword evidence="8" id="KW-0449">Lipoprotein</keyword>
<dbReference type="Pfam" id="PF05730">
    <property type="entry name" value="CFEM"/>
    <property type="match status" value="1"/>
</dbReference>
<comment type="subcellular location">
    <subcellularLocation>
        <location evidence="1">Membrane</location>
        <topology evidence="1">Lipid-anchor</topology>
        <topology evidence="1">GPI-anchor</topology>
    </subcellularLocation>
    <subcellularLocation>
        <location evidence="2">Secreted</location>
    </subcellularLocation>
</comment>
<proteinExistence type="inferred from homology"/>
<organism evidence="12 13">
    <name type="scientific">Lepidopterella palustris CBS 459.81</name>
    <dbReference type="NCBI Taxonomy" id="1314670"/>
    <lineage>
        <taxon>Eukaryota</taxon>
        <taxon>Fungi</taxon>
        <taxon>Dikarya</taxon>
        <taxon>Ascomycota</taxon>
        <taxon>Pezizomycotina</taxon>
        <taxon>Dothideomycetes</taxon>
        <taxon>Pleosporomycetidae</taxon>
        <taxon>Mytilinidiales</taxon>
        <taxon>Argynnaceae</taxon>
        <taxon>Lepidopterella</taxon>
    </lineage>
</organism>
<gene>
    <name evidence="12" type="ORF">K432DRAFT_376849</name>
</gene>
<feature type="domain" description="CFEM" evidence="11">
    <location>
        <begin position="3"/>
        <end position="116"/>
    </location>
</feature>
<protein>
    <recommendedName>
        <fullName evidence="11">CFEM domain-containing protein</fullName>
    </recommendedName>
</protein>
<dbReference type="AlphaFoldDB" id="A0A8E2JL14"/>
<feature type="disulfide bond" evidence="9">
    <location>
        <begin position="45"/>
        <end position="52"/>
    </location>
</feature>
<dbReference type="InterPro" id="IPR008427">
    <property type="entry name" value="Extracellular_membr_CFEM_dom"/>
</dbReference>
<evidence type="ECO:0000313" key="12">
    <source>
        <dbReference type="EMBL" id="OCK86343.1"/>
    </source>
</evidence>
<evidence type="ECO:0000256" key="7">
    <source>
        <dbReference type="ARBA" id="ARBA00023157"/>
    </source>
</evidence>
<dbReference type="Proteomes" id="UP000250266">
    <property type="component" value="Unassembled WGS sequence"/>
</dbReference>
<evidence type="ECO:0000256" key="2">
    <source>
        <dbReference type="ARBA" id="ARBA00004613"/>
    </source>
</evidence>
<keyword evidence="5" id="KW-0472">Membrane</keyword>
<dbReference type="OrthoDB" id="3065412at2759"/>
<keyword evidence="13" id="KW-1185">Reference proteome</keyword>
<keyword evidence="5" id="KW-0325">Glycoprotein</keyword>
<keyword evidence="4" id="KW-0964">Secreted</keyword>
<sequence>MKFTTTTLLVFFAAAAVNVVLAQDTTGIPDCAIPCFQTAIASSGCSVTDTVCQCTTGLAAITASATPCVLKSCQPSDIAKVQTASAAICAKAVGSSIGATSMASTMTNSIASVSGSTFTATSATGSAKGSIATSSTGAVAQSTGAAAEVNARSVMKGLGVAVLGFVGVMVV</sequence>
<name>A0A8E2JL14_9PEZI</name>
<reference evidence="12 13" key="1">
    <citation type="journal article" date="2016" name="Nat. Commun.">
        <title>Ectomycorrhizal ecology is imprinted in the genome of the dominant symbiotic fungus Cenococcum geophilum.</title>
        <authorList>
            <consortium name="DOE Joint Genome Institute"/>
            <person name="Peter M."/>
            <person name="Kohler A."/>
            <person name="Ohm R.A."/>
            <person name="Kuo A."/>
            <person name="Krutzmann J."/>
            <person name="Morin E."/>
            <person name="Arend M."/>
            <person name="Barry K.W."/>
            <person name="Binder M."/>
            <person name="Choi C."/>
            <person name="Clum A."/>
            <person name="Copeland A."/>
            <person name="Grisel N."/>
            <person name="Haridas S."/>
            <person name="Kipfer T."/>
            <person name="LaButti K."/>
            <person name="Lindquist E."/>
            <person name="Lipzen A."/>
            <person name="Maire R."/>
            <person name="Meier B."/>
            <person name="Mihaltcheva S."/>
            <person name="Molinier V."/>
            <person name="Murat C."/>
            <person name="Poggeler S."/>
            <person name="Quandt C.A."/>
            <person name="Sperisen C."/>
            <person name="Tritt A."/>
            <person name="Tisserant E."/>
            <person name="Crous P.W."/>
            <person name="Henrissat B."/>
            <person name="Nehls U."/>
            <person name="Egli S."/>
            <person name="Spatafora J.W."/>
            <person name="Grigoriev I.V."/>
            <person name="Martin F.M."/>
        </authorList>
    </citation>
    <scope>NUCLEOTIDE SEQUENCE [LARGE SCALE GENOMIC DNA]</scope>
    <source>
        <strain evidence="12 13">CBS 459.81</strain>
    </source>
</reference>
<evidence type="ECO:0000256" key="10">
    <source>
        <dbReference type="SAM" id="SignalP"/>
    </source>
</evidence>
<evidence type="ECO:0000256" key="5">
    <source>
        <dbReference type="ARBA" id="ARBA00022622"/>
    </source>
</evidence>
<evidence type="ECO:0000256" key="8">
    <source>
        <dbReference type="ARBA" id="ARBA00023288"/>
    </source>
</evidence>
<evidence type="ECO:0000313" key="13">
    <source>
        <dbReference type="Proteomes" id="UP000250266"/>
    </source>
</evidence>
<dbReference type="GO" id="GO:0098552">
    <property type="term" value="C:side of membrane"/>
    <property type="evidence" value="ECO:0007669"/>
    <property type="project" value="UniProtKB-KW"/>
</dbReference>
<evidence type="ECO:0000256" key="9">
    <source>
        <dbReference type="PROSITE-ProRule" id="PRU01356"/>
    </source>
</evidence>
<keyword evidence="5" id="KW-0336">GPI-anchor</keyword>
<dbReference type="PROSITE" id="PS52012">
    <property type="entry name" value="CFEM"/>
    <property type="match status" value="1"/>
</dbReference>
<keyword evidence="9" id="KW-0349">Heme</keyword>
<feature type="binding site" description="axial binding residue" evidence="9">
    <location>
        <position position="49"/>
    </location>
    <ligand>
        <name>heme</name>
        <dbReference type="ChEBI" id="CHEBI:30413"/>
    </ligand>
    <ligandPart>
        <name>Fe</name>
        <dbReference type="ChEBI" id="CHEBI:18248"/>
    </ligandPart>
</feature>
<dbReference type="EMBL" id="KV744806">
    <property type="protein sequence ID" value="OCK86343.1"/>
    <property type="molecule type" value="Genomic_DNA"/>
</dbReference>
<evidence type="ECO:0000256" key="3">
    <source>
        <dbReference type="ARBA" id="ARBA00010031"/>
    </source>
</evidence>
<evidence type="ECO:0000259" key="11">
    <source>
        <dbReference type="PROSITE" id="PS52012"/>
    </source>
</evidence>
<keyword evidence="9" id="KW-0479">Metal-binding</keyword>
<evidence type="ECO:0000256" key="6">
    <source>
        <dbReference type="ARBA" id="ARBA00022729"/>
    </source>
</evidence>
<keyword evidence="9" id="KW-0408">Iron</keyword>
<feature type="chain" id="PRO_5034337836" description="CFEM domain-containing protein" evidence="10">
    <location>
        <begin position="23"/>
        <end position="171"/>
    </location>
</feature>
<dbReference type="GO" id="GO:0046872">
    <property type="term" value="F:metal ion binding"/>
    <property type="evidence" value="ECO:0007669"/>
    <property type="project" value="UniProtKB-UniRule"/>
</dbReference>
<comment type="caution">
    <text evidence="9">Lacks conserved residue(s) required for the propagation of feature annotation.</text>
</comment>
<evidence type="ECO:0000256" key="4">
    <source>
        <dbReference type="ARBA" id="ARBA00022525"/>
    </source>
</evidence>
<feature type="signal peptide" evidence="10">
    <location>
        <begin position="1"/>
        <end position="22"/>
    </location>
</feature>